<dbReference type="SUPFAM" id="SSF81901">
    <property type="entry name" value="HCP-like"/>
    <property type="match status" value="3"/>
</dbReference>
<dbReference type="InterPro" id="IPR050767">
    <property type="entry name" value="Sel1_AlgK"/>
</dbReference>
<feature type="region of interest" description="Disordered" evidence="2">
    <location>
        <begin position="528"/>
        <end position="548"/>
    </location>
</feature>
<proteinExistence type="inferred from homology"/>
<dbReference type="Pfam" id="PF08238">
    <property type="entry name" value="Sel1"/>
    <property type="match status" value="9"/>
</dbReference>
<dbReference type="PANTHER" id="PTHR11102">
    <property type="entry name" value="SEL-1-LIKE PROTEIN"/>
    <property type="match status" value="1"/>
</dbReference>
<sequence length="574" mass="64088">MNLWGNELWKHQLVDLHLRQTILSLFVLLRKVQRLLVKINNSTFFLNARFGKKCKQLVVELNNVDNVLGLGVAYMNSKQLNETKVNTGEGPAPLLDTPSLKEEDDGEELCLDADKYYFGHGVIQSDDSAFRLYLSAARLGNPKAQYTVGNMYLNGVGTARNDREGVKFMLQSAEQGYSDAINHVGILYESGGSSLEKDELKALKFFKRASEKENLEGMTNLSNLLLFGSIVPQSDSNIEEAISLLKTASERDFAKAQNILGHLYYTGSFVDIDYDKAVHLFKQAAERGDIFALNNLGICYEEGNGVEKDFIQAAICYDLSSRGGNVSAINNLGYIKMIQNQYDQARLLLHDGADRGSVDALYNLAVMYDKGMGTHPNIDVAFDYYCKAADKGHKRAQNRVGDFLYTGIEGVVPCDRTRAARYYKMSAVQGFAQAQNSLGIMYEEGVGVQQSDEEAFKWFTYAATQNFQEAVNNLYAMEDRGAVYEIQDNSIQSDSDNRNYRGSIVYGRKSVRFSSKYDDTASDSVNLESGLNDGEFTPKSPMQDFESSPTKIARSALRDFRESPVSVVKDFVLN</sequence>
<dbReference type="InterPro" id="IPR011990">
    <property type="entry name" value="TPR-like_helical_dom_sf"/>
</dbReference>
<dbReference type="InterPro" id="IPR006597">
    <property type="entry name" value="Sel1-like"/>
</dbReference>
<comment type="caution">
    <text evidence="3">The sequence shown here is derived from an EMBL/GenBank/DDBJ whole genome shotgun (WGS) entry which is preliminary data.</text>
</comment>
<comment type="similarity">
    <text evidence="1">Belongs to the sel-1 family.</text>
</comment>
<evidence type="ECO:0000256" key="1">
    <source>
        <dbReference type="ARBA" id="ARBA00038101"/>
    </source>
</evidence>
<evidence type="ECO:0000256" key="2">
    <source>
        <dbReference type="SAM" id="MobiDB-lite"/>
    </source>
</evidence>
<reference evidence="3 4" key="1">
    <citation type="submission" date="2024-03" db="EMBL/GenBank/DDBJ databases">
        <title>The Acrasis kona genome and developmental transcriptomes reveal deep origins of eukaryotic multicellular pathways.</title>
        <authorList>
            <person name="Sheikh S."/>
            <person name="Fu C.-J."/>
            <person name="Brown M.W."/>
            <person name="Baldauf S.L."/>
        </authorList>
    </citation>
    <scope>NUCLEOTIDE SEQUENCE [LARGE SCALE GENOMIC DNA]</scope>
    <source>
        <strain evidence="3 4">ATCC MYA-3509</strain>
    </source>
</reference>
<evidence type="ECO:0000313" key="4">
    <source>
        <dbReference type="Proteomes" id="UP001431209"/>
    </source>
</evidence>
<dbReference type="PANTHER" id="PTHR11102:SF160">
    <property type="entry name" value="ERAD-ASSOCIATED E3 UBIQUITIN-PROTEIN LIGASE COMPONENT HRD3"/>
    <property type="match status" value="1"/>
</dbReference>
<dbReference type="SMART" id="SM00671">
    <property type="entry name" value="SEL1"/>
    <property type="match status" value="9"/>
</dbReference>
<dbReference type="EMBL" id="JAOPGA020001373">
    <property type="protein sequence ID" value="KAL0487805.1"/>
    <property type="molecule type" value="Genomic_DNA"/>
</dbReference>
<protein>
    <submittedName>
        <fullName evidence="3">Uncharacterized protein</fullName>
    </submittedName>
</protein>
<evidence type="ECO:0000313" key="3">
    <source>
        <dbReference type="EMBL" id="KAL0487805.1"/>
    </source>
</evidence>
<accession>A0AAW2ZED2</accession>
<dbReference type="Gene3D" id="1.25.40.10">
    <property type="entry name" value="Tetratricopeptide repeat domain"/>
    <property type="match status" value="3"/>
</dbReference>
<keyword evidence="4" id="KW-1185">Reference proteome</keyword>
<gene>
    <name evidence="3" type="ORF">AKO1_008687</name>
</gene>
<dbReference type="Proteomes" id="UP001431209">
    <property type="component" value="Unassembled WGS sequence"/>
</dbReference>
<dbReference type="AlphaFoldDB" id="A0AAW2ZED2"/>
<name>A0AAW2ZED2_9EUKA</name>
<organism evidence="3 4">
    <name type="scientific">Acrasis kona</name>
    <dbReference type="NCBI Taxonomy" id="1008807"/>
    <lineage>
        <taxon>Eukaryota</taxon>
        <taxon>Discoba</taxon>
        <taxon>Heterolobosea</taxon>
        <taxon>Tetramitia</taxon>
        <taxon>Eutetramitia</taxon>
        <taxon>Acrasidae</taxon>
        <taxon>Acrasis</taxon>
    </lineage>
</organism>